<keyword evidence="10" id="KW-1185">Reference proteome</keyword>
<dbReference type="PANTHER" id="PTHR34978:SF3">
    <property type="entry name" value="SLR0241 PROTEIN"/>
    <property type="match status" value="1"/>
</dbReference>
<gene>
    <name evidence="9" type="ORF">LWC34_12415</name>
</gene>
<feature type="transmembrane region" description="Helical" evidence="7">
    <location>
        <begin position="85"/>
        <end position="106"/>
    </location>
</feature>
<dbReference type="EMBL" id="JAJVCN010000001">
    <property type="protein sequence ID" value="MCE7003624.1"/>
    <property type="molecule type" value="Genomic_DNA"/>
</dbReference>
<protein>
    <submittedName>
        <fullName evidence="9">M56 family metallopeptidase</fullName>
    </submittedName>
</protein>
<keyword evidence="7" id="KW-0812">Transmembrane</keyword>
<proteinExistence type="inferred from homology"/>
<dbReference type="RefSeq" id="WP_233725199.1">
    <property type="nucleotide sequence ID" value="NZ_JAJVCN010000001.1"/>
</dbReference>
<accession>A0ABS8Z956</accession>
<evidence type="ECO:0000256" key="2">
    <source>
        <dbReference type="ARBA" id="ARBA00022723"/>
    </source>
</evidence>
<name>A0ABS8Z956_9PSEU</name>
<feature type="transmembrane region" description="Helical" evidence="7">
    <location>
        <begin position="36"/>
        <end position="56"/>
    </location>
</feature>
<dbReference type="InterPro" id="IPR052173">
    <property type="entry name" value="Beta-lactam_resp_regulator"/>
</dbReference>
<comment type="cofactor">
    <cofactor evidence="6">
        <name>Zn(2+)</name>
        <dbReference type="ChEBI" id="CHEBI:29105"/>
    </cofactor>
    <text evidence="6">Binds 1 zinc ion per subunit.</text>
</comment>
<keyword evidence="2" id="KW-0479">Metal-binding</keyword>
<evidence type="ECO:0000256" key="6">
    <source>
        <dbReference type="RuleBase" id="RU003983"/>
    </source>
</evidence>
<keyword evidence="1 6" id="KW-0645">Protease</keyword>
<reference evidence="9 10" key="1">
    <citation type="submission" date="2021-12" db="EMBL/GenBank/DDBJ databases">
        <title>Genome sequence of Kibdelosporangium philippinense ATCC 49844.</title>
        <authorList>
            <person name="Fedorov E.A."/>
            <person name="Omeragic M."/>
            <person name="Shalygina K.F."/>
            <person name="Maclea K.S."/>
        </authorList>
    </citation>
    <scope>NUCLEOTIDE SEQUENCE [LARGE SCALE GENOMIC DNA]</scope>
    <source>
        <strain evidence="9 10">ATCC 49844</strain>
    </source>
</reference>
<keyword evidence="4 6" id="KW-0862">Zinc</keyword>
<evidence type="ECO:0000256" key="4">
    <source>
        <dbReference type="ARBA" id="ARBA00022833"/>
    </source>
</evidence>
<evidence type="ECO:0000256" key="7">
    <source>
        <dbReference type="SAM" id="Phobius"/>
    </source>
</evidence>
<evidence type="ECO:0000313" key="9">
    <source>
        <dbReference type="EMBL" id="MCE7003624.1"/>
    </source>
</evidence>
<dbReference type="Proteomes" id="UP001521150">
    <property type="component" value="Unassembled WGS sequence"/>
</dbReference>
<dbReference type="Gene3D" id="3.30.2010.10">
    <property type="entry name" value="Metalloproteases ('zincins'), catalytic domain"/>
    <property type="match status" value="1"/>
</dbReference>
<evidence type="ECO:0000259" key="8">
    <source>
        <dbReference type="Pfam" id="PF01435"/>
    </source>
</evidence>
<evidence type="ECO:0000256" key="1">
    <source>
        <dbReference type="ARBA" id="ARBA00022670"/>
    </source>
</evidence>
<evidence type="ECO:0000256" key="3">
    <source>
        <dbReference type="ARBA" id="ARBA00022801"/>
    </source>
</evidence>
<feature type="transmembrane region" description="Helical" evidence="7">
    <location>
        <begin position="6"/>
        <end position="24"/>
    </location>
</feature>
<evidence type="ECO:0000313" key="10">
    <source>
        <dbReference type="Proteomes" id="UP001521150"/>
    </source>
</evidence>
<keyword evidence="7" id="KW-0472">Membrane</keyword>
<comment type="similarity">
    <text evidence="6">Belongs to the peptidase M48 family.</text>
</comment>
<dbReference type="CDD" id="cd07326">
    <property type="entry name" value="M56_BlaR1_MecR1_like"/>
    <property type="match status" value="1"/>
</dbReference>
<comment type="caution">
    <text evidence="9">The sequence shown here is derived from an EMBL/GenBank/DDBJ whole genome shotgun (WGS) entry which is preliminary data.</text>
</comment>
<keyword evidence="3 6" id="KW-0378">Hydrolase</keyword>
<keyword evidence="7" id="KW-1133">Transmembrane helix</keyword>
<dbReference type="Pfam" id="PF01435">
    <property type="entry name" value="Peptidase_M48"/>
    <property type="match status" value="1"/>
</dbReference>
<feature type="domain" description="Peptidase M48" evidence="8">
    <location>
        <begin position="112"/>
        <end position="201"/>
    </location>
</feature>
<sequence length="307" mass="33194">MFDHFVVSVVAVPLVVWFAMWLLADRLRPDLAARAFAWAAIVAAASSVLNLLSFALKALAEIPAVADLGGWSYQVVLADTAHVSWVSWFSFAWTVFIVVAVIWQVWRHSRAMHSAHTQAGMLESEGEVVIIPDRRVDAFALPGAPGRIVVTRGMRDTLDEAQYAAVVAHERAHLVHNHQRLVWLARLAAVIHPALIPVVRKVEFLVERAADEQAAIELGDRGCVARAIGLAALAASARPAVTSRVGPLMMAVSAAPGVVPGRVKALLGPGQVRRWQVVVPAALALGTLVWTAECIYDLFELLALASR</sequence>
<organism evidence="9 10">
    <name type="scientific">Kibdelosporangium philippinense</name>
    <dbReference type="NCBI Taxonomy" id="211113"/>
    <lineage>
        <taxon>Bacteria</taxon>
        <taxon>Bacillati</taxon>
        <taxon>Actinomycetota</taxon>
        <taxon>Actinomycetes</taxon>
        <taxon>Pseudonocardiales</taxon>
        <taxon>Pseudonocardiaceae</taxon>
        <taxon>Kibdelosporangium</taxon>
    </lineage>
</organism>
<dbReference type="InterPro" id="IPR001915">
    <property type="entry name" value="Peptidase_M48"/>
</dbReference>
<keyword evidence="5 6" id="KW-0482">Metalloprotease</keyword>
<evidence type="ECO:0000256" key="5">
    <source>
        <dbReference type="ARBA" id="ARBA00023049"/>
    </source>
</evidence>
<dbReference type="PANTHER" id="PTHR34978">
    <property type="entry name" value="POSSIBLE SENSOR-TRANSDUCER PROTEIN BLAR"/>
    <property type="match status" value="1"/>
</dbReference>